<keyword evidence="1" id="KW-0812">Transmembrane</keyword>
<dbReference type="OrthoDB" id="5395991at2"/>
<keyword evidence="1" id="KW-1133">Transmembrane helix</keyword>
<proteinExistence type="predicted"/>
<evidence type="ECO:0000256" key="1">
    <source>
        <dbReference type="SAM" id="Phobius"/>
    </source>
</evidence>
<dbReference type="RefSeq" id="WP_012646406.1">
    <property type="nucleotide sequence ID" value="NC_011979.1"/>
</dbReference>
<feature type="transmembrane region" description="Helical" evidence="1">
    <location>
        <begin position="129"/>
        <end position="146"/>
    </location>
</feature>
<dbReference type="Proteomes" id="UP000007721">
    <property type="component" value="Chromosome"/>
</dbReference>
<dbReference type="EMBL" id="CP001390">
    <property type="protein sequence ID" value="ACM19677.1"/>
    <property type="molecule type" value="Genomic_DNA"/>
</dbReference>
<evidence type="ECO:0000313" key="2">
    <source>
        <dbReference type="EMBL" id="ACM19677.1"/>
    </source>
</evidence>
<gene>
    <name evidence="2" type="ordered locus">Geob_1317</name>
</gene>
<feature type="transmembrane region" description="Helical" evidence="1">
    <location>
        <begin position="158"/>
        <end position="175"/>
    </location>
</feature>
<dbReference type="AlphaFoldDB" id="B9M4F1"/>
<evidence type="ECO:0000313" key="3">
    <source>
        <dbReference type="Proteomes" id="UP000007721"/>
    </source>
</evidence>
<accession>B9M4F1</accession>
<keyword evidence="3" id="KW-1185">Reference proteome</keyword>
<organism evidence="2 3">
    <name type="scientific">Geotalea daltonii (strain DSM 22248 / JCM 15807 / FRC-32)</name>
    <name type="common">Geobacter daltonii</name>
    <dbReference type="NCBI Taxonomy" id="316067"/>
    <lineage>
        <taxon>Bacteria</taxon>
        <taxon>Pseudomonadati</taxon>
        <taxon>Thermodesulfobacteriota</taxon>
        <taxon>Desulfuromonadia</taxon>
        <taxon>Geobacterales</taxon>
        <taxon>Geobacteraceae</taxon>
        <taxon>Geotalea</taxon>
    </lineage>
</organism>
<reference evidence="2 3" key="1">
    <citation type="submission" date="2009-01" db="EMBL/GenBank/DDBJ databases">
        <title>Complete sequence of Geobacter sp. FRC-32.</title>
        <authorList>
            <consortium name="US DOE Joint Genome Institute"/>
            <person name="Lucas S."/>
            <person name="Copeland A."/>
            <person name="Lapidus A."/>
            <person name="Glavina del Rio T."/>
            <person name="Dalin E."/>
            <person name="Tice H."/>
            <person name="Bruce D."/>
            <person name="Goodwin L."/>
            <person name="Pitluck S."/>
            <person name="Saunders E."/>
            <person name="Brettin T."/>
            <person name="Detter J.C."/>
            <person name="Han C."/>
            <person name="Larimer F."/>
            <person name="Land M."/>
            <person name="Hauser L."/>
            <person name="Kyrpides N."/>
            <person name="Ovchinnikova G."/>
            <person name="Kostka J."/>
            <person name="Richardson P."/>
        </authorList>
    </citation>
    <scope>NUCLEOTIDE SEQUENCE [LARGE SCALE GENOMIC DNA]</scope>
    <source>
        <strain evidence="3">DSM 22248 / JCM 15807 / FRC-32</strain>
    </source>
</reference>
<dbReference type="HOGENOM" id="CLU_117224_1_0_7"/>
<dbReference type="STRING" id="316067.Geob_1317"/>
<dbReference type="eggNOG" id="ENOG5033CE4">
    <property type="taxonomic scope" value="Bacteria"/>
</dbReference>
<name>B9M4F1_GEODF</name>
<dbReference type="KEGG" id="geo:Geob_1317"/>
<keyword evidence="1" id="KW-0472">Membrane</keyword>
<feature type="transmembrane region" description="Helical" evidence="1">
    <location>
        <begin position="94"/>
        <end position="117"/>
    </location>
</feature>
<sequence>MLANDPQTNHFTGILLTIFLATMQERVGRAGSFWLILFALPGTILHELAHFVVAFITGGRPHGLSIIPRRQYGTIADGSSSRLWVLGSVSFGNAGIFSTVPTALAPLGLIVIAWYLYRHWFAWFPADTLHTILLYAAVYLFCYSAVPSTKDLKVACSNPAGLLLYGCLATGLFYFSRL</sequence>
<feature type="transmembrane region" description="Helical" evidence="1">
    <location>
        <begin position="33"/>
        <end position="56"/>
    </location>
</feature>
<protein>
    <submittedName>
        <fullName evidence="2">Uncharacterized protein</fullName>
    </submittedName>
</protein>